<keyword evidence="3" id="KW-0540">Nuclease</keyword>
<comment type="cofactor">
    <cofactor evidence="1">
        <name>Mg(2+)</name>
        <dbReference type="ChEBI" id="CHEBI:18420"/>
    </cofactor>
</comment>
<dbReference type="RefSeq" id="WP_302912848.1">
    <property type="nucleotide sequence ID" value="NZ_JAUMSQ010000011.1"/>
</dbReference>
<keyword evidence="6" id="KW-0460">Magnesium</keyword>
<accession>A0ABT8UER1</accession>
<keyword evidence="10" id="KW-1185">Reference proteome</keyword>
<organism evidence="9 10">
    <name type="scientific">Mycolicibacterium arseniciresistens</name>
    <dbReference type="NCBI Taxonomy" id="3062257"/>
    <lineage>
        <taxon>Bacteria</taxon>
        <taxon>Bacillati</taxon>
        <taxon>Actinomycetota</taxon>
        <taxon>Actinomycetes</taxon>
        <taxon>Mycobacteriales</taxon>
        <taxon>Mycobacteriaceae</taxon>
        <taxon>Mycolicibacterium</taxon>
    </lineage>
</organism>
<evidence type="ECO:0000256" key="7">
    <source>
        <dbReference type="ARBA" id="ARBA00038093"/>
    </source>
</evidence>
<dbReference type="Proteomes" id="UP001168823">
    <property type="component" value="Unassembled WGS sequence"/>
</dbReference>
<evidence type="ECO:0000256" key="4">
    <source>
        <dbReference type="ARBA" id="ARBA00022723"/>
    </source>
</evidence>
<protein>
    <submittedName>
        <fullName evidence="9">PIN domain-containing protein</fullName>
    </submittedName>
</protein>
<evidence type="ECO:0000313" key="9">
    <source>
        <dbReference type="EMBL" id="MDO3634694.1"/>
    </source>
</evidence>
<evidence type="ECO:0000256" key="6">
    <source>
        <dbReference type="ARBA" id="ARBA00022842"/>
    </source>
</evidence>
<dbReference type="InterPro" id="IPR050556">
    <property type="entry name" value="Type_II_TA_system_RNase"/>
</dbReference>
<dbReference type="InterPro" id="IPR029060">
    <property type="entry name" value="PIN-like_dom_sf"/>
</dbReference>
<dbReference type="Gene3D" id="3.40.50.1010">
    <property type="entry name" value="5'-nuclease"/>
    <property type="match status" value="1"/>
</dbReference>
<keyword evidence="2" id="KW-1277">Toxin-antitoxin system</keyword>
<dbReference type="PANTHER" id="PTHR33653:SF1">
    <property type="entry name" value="RIBONUCLEASE VAPC2"/>
    <property type="match status" value="1"/>
</dbReference>
<keyword evidence="5" id="KW-0378">Hydrolase</keyword>
<keyword evidence="4" id="KW-0479">Metal-binding</keyword>
<reference evidence="9" key="1">
    <citation type="submission" date="2023-07" db="EMBL/GenBank/DDBJ databases">
        <title>Mycolicibacterium sp. nov., a novel bacterial species.</title>
        <authorList>
            <person name="Cao Y."/>
        </authorList>
    </citation>
    <scope>NUCLEOTIDE SEQUENCE</scope>
    <source>
        <strain evidence="9">KC 300</strain>
    </source>
</reference>
<dbReference type="InterPro" id="IPR002716">
    <property type="entry name" value="PIN_dom"/>
</dbReference>
<evidence type="ECO:0000256" key="1">
    <source>
        <dbReference type="ARBA" id="ARBA00001946"/>
    </source>
</evidence>
<gene>
    <name evidence="9" type="ORF">Q2100_02935</name>
</gene>
<dbReference type="SUPFAM" id="SSF88723">
    <property type="entry name" value="PIN domain-like"/>
    <property type="match status" value="1"/>
</dbReference>
<evidence type="ECO:0000313" key="10">
    <source>
        <dbReference type="Proteomes" id="UP001168823"/>
    </source>
</evidence>
<name>A0ABT8UER1_9MYCO</name>
<evidence type="ECO:0000256" key="3">
    <source>
        <dbReference type="ARBA" id="ARBA00022722"/>
    </source>
</evidence>
<dbReference type="EMBL" id="JAUMSQ010000011">
    <property type="protein sequence ID" value="MDO3634694.1"/>
    <property type="molecule type" value="Genomic_DNA"/>
</dbReference>
<evidence type="ECO:0000256" key="2">
    <source>
        <dbReference type="ARBA" id="ARBA00022649"/>
    </source>
</evidence>
<comment type="caution">
    <text evidence="9">The sequence shown here is derived from an EMBL/GenBank/DDBJ whole genome shotgun (WGS) entry which is preliminary data.</text>
</comment>
<evidence type="ECO:0000256" key="5">
    <source>
        <dbReference type="ARBA" id="ARBA00022801"/>
    </source>
</evidence>
<comment type="similarity">
    <text evidence="7">Belongs to the PINc/VapC protein family.</text>
</comment>
<sequence>MRVEASLVDTDAFSILYLRRNSDDHRVIGWREYLTGRRVAISFQTRAEVIAGIQMAGWGEQRVAKVRELLDQTPTIRSDDEVIDAYARLTARCRRAGHALHAKEHSGDRWVAACAIAKGLDLVAGDGIYLDAPDLTLAP</sequence>
<evidence type="ECO:0000259" key="8">
    <source>
        <dbReference type="Pfam" id="PF01850"/>
    </source>
</evidence>
<dbReference type="Pfam" id="PF01850">
    <property type="entry name" value="PIN"/>
    <property type="match status" value="1"/>
</dbReference>
<proteinExistence type="inferred from homology"/>
<feature type="domain" description="PIN" evidence="8">
    <location>
        <begin position="7"/>
        <end position="127"/>
    </location>
</feature>
<dbReference type="PANTHER" id="PTHR33653">
    <property type="entry name" value="RIBONUCLEASE VAPC2"/>
    <property type="match status" value="1"/>
</dbReference>